<evidence type="ECO:0000256" key="1">
    <source>
        <dbReference type="SAM" id="SignalP"/>
    </source>
</evidence>
<evidence type="ECO:0000313" key="3">
    <source>
        <dbReference type="EMBL" id="MFC4347749.1"/>
    </source>
</evidence>
<comment type="caution">
    <text evidence="3">The sequence shown here is derived from an EMBL/GenBank/DDBJ whole genome shotgun (WGS) entry which is preliminary data.</text>
</comment>
<dbReference type="EMBL" id="JBHSCR010000005">
    <property type="protein sequence ID" value="MFC4347749.1"/>
    <property type="molecule type" value="Genomic_DNA"/>
</dbReference>
<protein>
    <submittedName>
        <fullName evidence="3">Alkaline phosphatase family protein</fullName>
    </submittedName>
</protein>
<dbReference type="InterPro" id="IPR017850">
    <property type="entry name" value="Alkaline_phosphatase_core_sf"/>
</dbReference>
<accession>A0ABV8UAN2</accession>
<feature type="domain" description="Metalloenzyme" evidence="2">
    <location>
        <begin position="219"/>
        <end position="293"/>
    </location>
</feature>
<dbReference type="Proteomes" id="UP001595776">
    <property type="component" value="Unassembled WGS sequence"/>
</dbReference>
<reference evidence="4" key="1">
    <citation type="journal article" date="2019" name="Int. J. Syst. Evol. Microbiol.">
        <title>The Global Catalogue of Microorganisms (GCM) 10K type strain sequencing project: providing services to taxonomists for standard genome sequencing and annotation.</title>
        <authorList>
            <consortium name="The Broad Institute Genomics Platform"/>
            <consortium name="The Broad Institute Genome Sequencing Center for Infectious Disease"/>
            <person name="Wu L."/>
            <person name="Ma J."/>
        </authorList>
    </citation>
    <scope>NUCLEOTIDE SEQUENCE [LARGE SCALE GENOMIC DNA]</scope>
    <source>
        <strain evidence="4">CGMCC 1.15304</strain>
    </source>
</reference>
<keyword evidence="1" id="KW-0732">Signal</keyword>
<dbReference type="RefSeq" id="WP_082720078.1">
    <property type="nucleotide sequence ID" value="NZ_JBHSCR010000005.1"/>
</dbReference>
<evidence type="ECO:0000313" key="4">
    <source>
        <dbReference type="Proteomes" id="UP001595776"/>
    </source>
</evidence>
<keyword evidence="4" id="KW-1185">Reference proteome</keyword>
<feature type="chain" id="PRO_5046477667" evidence="1">
    <location>
        <begin position="21"/>
        <end position="387"/>
    </location>
</feature>
<feature type="signal peptide" evidence="1">
    <location>
        <begin position="1"/>
        <end position="20"/>
    </location>
</feature>
<proteinExistence type="predicted"/>
<dbReference type="SUPFAM" id="SSF53649">
    <property type="entry name" value="Alkaline phosphatase-like"/>
    <property type="match status" value="1"/>
</dbReference>
<evidence type="ECO:0000259" key="2">
    <source>
        <dbReference type="Pfam" id="PF01676"/>
    </source>
</evidence>
<dbReference type="Pfam" id="PF01676">
    <property type="entry name" value="Metalloenzyme"/>
    <property type="match status" value="1"/>
</dbReference>
<organism evidence="3 4">
    <name type="scientific">Kordiimonas lipolytica</name>
    <dbReference type="NCBI Taxonomy" id="1662421"/>
    <lineage>
        <taxon>Bacteria</taxon>
        <taxon>Pseudomonadati</taxon>
        <taxon>Pseudomonadota</taxon>
        <taxon>Alphaproteobacteria</taxon>
        <taxon>Kordiimonadales</taxon>
        <taxon>Kordiimonadaceae</taxon>
        <taxon>Kordiimonas</taxon>
    </lineage>
</organism>
<dbReference type="InterPro" id="IPR006124">
    <property type="entry name" value="Metalloenzyme"/>
</dbReference>
<name>A0ABV8UAN2_9PROT</name>
<sequence length="387" mass="43317">MKNLLTIVTILLLGWLPASAETKTETVILITIDGLRWQEVFTGVDEAFFDQEAYIAHKKHHEAFKAQFGAETPEARRQALMPFFWSTLVREGQLYGNRNKGSVGRLTNRFHFSYPGYSEILTGIADDARITSNDKILNPNRTLPEWLAAKPENDGKVEAFGSWDVFPYILNEERAGIPVNAGFEDYPASGDEKVAFLNKLQGEVPSPWDTVRLDAFTMGYARAALKREKMRFVYIALGETDDFAHDGHYDQYAMAAHRTDTAIAELWTWLQSDDRYRGKTTLLITTDHGRGSDSLDAWRHHGRFPYTKEDGAEAISDFKGDDAIWMAAIGPDTPALGEVEGRHEVTTNQIAATAARFLGYTFESDHPSVKAGAPITSMMDTPLEAAR</sequence>
<dbReference type="Gene3D" id="3.40.720.10">
    <property type="entry name" value="Alkaline Phosphatase, subunit A"/>
    <property type="match status" value="1"/>
</dbReference>
<gene>
    <name evidence="3" type="ORF">ACFO5Q_07840</name>
</gene>